<accession>A0ABX1WVC7</accession>
<dbReference type="EMBL" id="RZNH01000013">
    <property type="protein sequence ID" value="NOU60075.1"/>
    <property type="molecule type" value="Genomic_DNA"/>
</dbReference>
<evidence type="ECO:0000256" key="1">
    <source>
        <dbReference type="ARBA" id="ARBA00008791"/>
    </source>
</evidence>
<comment type="caution">
    <text evidence="3">The sequence shown here is derived from an EMBL/GenBank/DDBJ whole genome shotgun (WGS) entry which is preliminary data.</text>
</comment>
<dbReference type="PANTHER" id="PTHR46268:SF6">
    <property type="entry name" value="UNIVERSAL STRESS PROTEIN UP12"/>
    <property type="match status" value="1"/>
</dbReference>
<evidence type="ECO:0000259" key="2">
    <source>
        <dbReference type="Pfam" id="PF00582"/>
    </source>
</evidence>
<dbReference type="InterPro" id="IPR006016">
    <property type="entry name" value="UspA"/>
</dbReference>
<feature type="domain" description="UspA" evidence="2">
    <location>
        <begin position="31"/>
        <end position="171"/>
    </location>
</feature>
<dbReference type="Proteomes" id="UP000732105">
    <property type="component" value="Unassembled WGS sequence"/>
</dbReference>
<evidence type="ECO:0000313" key="3">
    <source>
        <dbReference type="EMBL" id="NOU60075.1"/>
    </source>
</evidence>
<proteinExistence type="inferred from homology"/>
<dbReference type="Gene3D" id="3.40.50.620">
    <property type="entry name" value="HUPs"/>
    <property type="match status" value="2"/>
</dbReference>
<dbReference type="Pfam" id="PF00582">
    <property type="entry name" value="Usp"/>
    <property type="match status" value="2"/>
</dbReference>
<protein>
    <submittedName>
        <fullName evidence="3">Universal stress protein</fullName>
    </submittedName>
</protein>
<dbReference type="PRINTS" id="PR01438">
    <property type="entry name" value="UNVRSLSTRESS"/>
</dbReference>
<gene>
    <name evidence="3" type="ORF">ELS83_09580</name>
</gene>
<sequence length="308" mass="34575">MNSLPVANFVYVILKLGTVFVSQINEKLNKMKRILVPVDFSGDSLKALKFALNLANNLGTDLRMIHVKKSKKFEIPFHFNELEDQIVHTVQDYFEKLIELHSPAYNVENGVFDFKIRTGSVYREIVNQAKYGDSYLIVMGAYGASGFEEFFIGSNAVKVVSNANCPVVTVREELLAGNVKTILMPLDATNETRKKIPYVSELAEACAAKVHVLGVHESADSAIVGKIEHYMRQAEEYLTDKNIEVVKSIRQGENNTTTALEYAREIKADLIAIMTEQAETSFSMFFGSYAEQMVNKSEIPILSVPNWK</sequence>
<name>A0ABX1WVC7_9BACT</name>
<organism evidence="3 4">
    <name type="scientific">Marinifilum caeruleilacunae</name>
    <dbReference type="NCBI Taxonomy" id="2499076"/>
    <lineage>
        <taxon>Bacteria</taxon>
        <taxon>Pseudomonadati</taxon>
        <taxon>Bacteroidota</taxon>
        <taxon>Bacteroidia</taxon>
        <taxon>Marinilabiliales</taxon>
        <taxon>Marinifilaceae</taxon>
    </lineage>
</organism>
<evidence type="ECO:0000313" key="4">
    <source>
        <dbReference type="Proteomes" id="UP000732105"/>
    </source>
</evidence>
<dbReference type="PANTHER" id="PTHR46268">
    <property type="entry name" value="STRESS RESPONSE PROTEIN NHAX"/>
    <property type="match status" value="1"/>
</dbReference>
<reference evidence="3 4" key="1">
    <citation type="submission" date="2018-12" db="EMBL/GenBank/DDBJ databases">
        <title>Marinifilum JC070 sp. nov., a marine bacterium isolated from Yongle Blue Hole in the South China Sea.</title>
        <authorList>
            <person name="Fu T."/>
        </authorList>
    </citation>
    <scope>NUCLEOTIDE SEQUENCE [LARGE SCALE GENOMIC DNA]</scope>
    <source>
        <strain evidence="3 4">JC070</strain>
    </source>
</reference>
<keyword evidence="4" id="KW-1185">Reference proteome</keyword>
<dbReference type="InterPro" id="IPR014729">
    <property type="entry name" value="Rossmann-like_a/b/a_fold"/>
</dbReference>
<dbReference type="InterPro" id="IPR006015">
    <property type="entry name" value="Universal_stress_UspA"/>
</dbReference>
<dbReference type="CDD" id="cd00293">
    <property type="entry name" value="USP-like"/>
    <property type="match status" value="2"/>
</dbReference>
<comment type="similarity">
    <text evidence="1">Belongs to the universal stress protein A family.</text>
</comment>
<feature type="domain" description="UspA" evidence="2">
    <location>
        <begin position="179"/>
        <end position="305"/>
    </location>
</feature>
<dbReference type="SUPFAM" id="SSF52402">
    <property type="entry name" value="Adenine nucleotide alpha hydrolases-like"/>
    <property type="match status" value="2"/>
</dbReference>